<dbReference type="OrthoDB" id="10263222at2759"/>
<dbReference type="PANTHER" id="PTHR15002">
    <property type="entry name" value="RIBOSOMAL BIOGENESIS PROTEIN LAS1L"/>
    <property type="match status" value="1"/>
</dbReference>
<dbReference type="Proteomes" id="UP000292052">
    <property type="component" value="Unassembled WGS sequence"/>
</dbReference>
<dbReference type="STRING" id="1661398.A0A482VCE3"/>
<dbReference type="Pfam" id="PF04031">
    <property type="entry name" value="Las1"/>
    <property type="match status" value="1"/>
</dbReference>
<name>A0A482VCE3_ASBVE</name>
<dbReference type="AlphaFoldDB" id="A0A482VCE3"/>
<protein>
    <recommendedName>
        <fullName evidence="3">Ribosomal biogenesis protein LAS1L</fullName>
    </recommendedName>
</protein>
<feature type="non-terminal residue" evidence="1">
    <location>
        <position position="380"/>
    </location>
</feature>
<dbReference type="GO" id="GO:0030687">
    <property type="term" value="C:preribosome, large subunit precursor"/>
    <property type="evidence" value="ECO:0007669"/>
    <property type="project" value="TreeGrafter"/>
</dbReference>
<proteinExistence type="predicted"/>
<reference evidence="1 2" key="1">
    <citation type="submission" date="2017-03" db="EMBL/GenBank/DDBJ databases">
        <title>Genome of the blue death feigning beetle - Asbolus verrucosus.</title>
        <authorList>
            <person name="Rider S.D."/>
        </authorList>
    </citation>
    <scope>NUCLEOTIDE SEQUENCE [LARGE SCALE GENOMIC DNA]</scope>
    <source>
        <strain evidence="1">Butters</strain>
        <tissue evidence="1">Head and leg muscle</tissue>
    </source>
</reference>
<dbReference type="PANTHER" id="PTHR15002:SF0">
    <property type="entry name" value="RIBOSOMAL BIOGENESIS PROTEIN LAS1L"/>
    <property type="match status" value="1"/>
</dbReference>
<accession>A0A482VCE3</accession>
<evidence type="ECO:0000313" key="1">
    <source>
        <dbReference type="EMBL" id="RZB40956.1"/>
    </source>
</evidence>
<dbReference type="EMBL" id="QDEB01114502">
    <property type="protein sequence ID" value="RZB40956.1"/>
    <property type="molecule type" value="Genomic_DNA"/>
</dbReference>
<organism evidence="1 2">
    <name type="scientific">Asbolus verrucosus</name>
    <name type="common">Desert ironclad beetle</name>
    <dbReference type="NCBI Taxonomy" id="1661398"/>
    <lineage>
        <taxon>Eukaryota</taxon>
        <taxon>Metazoa</taxon>
        <taxon>Ecdysozoa</taxon>
        <taxon>Arthropoda</taxon>
        <taxon>Hexapoda</taxon>
        <taxon>Insecta</taxon>
        <taxon>Pterygota</taxon>
        <taxon>Neoptera</taxon>
        <taxon>Endopterygota</taxon>
        <taxon>Coleoptera</taxon>
        <taxon>Polyphaga</taxon>
        <taxon>Cucujiformia</taxon>
        <taxon>Tenebrionidae</taxon>
        <taxon>Pimeliinae</taxon>
        <taxon>Asbolus</taxon>
    </lineage>
</organism>
<evidence type="ECO:0000313" key="2">
    <source>
        <dbReference type="Proteomes" id="UP000292052"/>
    </source>
</evidence>
<comment type="caution">
    <text evidence="1">The sequence shown here is derived from an EMBL/GenBank/DDBJ whole genome shotgun (WGS) entry which is preliminary data.</text>
</comment>
<dbReference type="GO" id="GO:0000460">
    <property type="term" value="P:maturation of 5.8S rRNA"/>
    <property type="evidence" value="ECO:0007669"/>
    <property type="project" value="TreeGrafter"/>
</dbReference>
<gene>
    <name evidence="1" type="ORF">BDFB_006249</name>
</gene>
<sequence length="380" mass="44249">MSLSQKHSGKVLVPWFNITEWKAVYNLIYTEYTQDWPKALEVLKIWKLRTPLLSAGVEGTLILLEALLVDTHRRSSYEITHIFSTSLVRFLNLCAANSDKQGTFYKTALKNGLPKWLISIRHDIAHSHNVPSRSMLELSLKFCLDWLKEKYWEMQDECMSDLIVDQVDDTSLEDAVHIYIHLSQSEGVLEDNRELMERINKFISSQGRSQLSAKKILEQVTIALKDIIKSNTQEAADKIFTLLVDNYFILLTDFEVDMFGDFLINVSFVTLLNISGKKKIPRSFISKWNNLLNILHETEIMPYFTYKLFDFVCDIRHDLLHQEVASLWIQEIFRGLINQKNNIENKEALHFTGRNSCMKDKNFVTEVLEKLTPFTLTFIQ</sequence>
<dbReference type="GO" id="GO:0000470">
    <property type="term" value="P:maturation of LSU-rRNA"/>
    <property type="evidence" value="ECO:0007669"/>
    <property type="project" value="TreeGrafter"/>
</dbReference>
<dbReference type="GO" id="GO:0090730">
    <property type="term" value="C:Las1 complex"/>
    <property type="evidence" value="ECO:0007669"/>
    <property type="project" value="InterPro"/>
</dbReference>
<evidence type="ECO:0008006" key="3">
    <source>
        <dbReference type="Google" id="ProtNLM"/>
    </source>
</evidence>
<dbReference type="GO" id="GO:0004519">
    <property type="term" value="F:endonuclease activity"/>
    <property type="evidence" value="ECO:0007669"/>
    <property type="project" value="InterPro"/>
</dbReference>
<dbReference type="InterPro" id="IPR007174">
    <property type="entry name" value="Las1"/>
</dbReference>
<keyword evidence="2" id="KW-1185">Reference proteome</keyword>